<dbReference type="RefSeq" id="WP_204604150.1">
    <property type="nucleotide sequence ID" value="NZ_JBHSED010000070.1"/>
</dbReference>
<evidence type="ECO:0000256" key="3">
    <source>
        <dbReference type="SAM" id="SignalP"/>
    </source>
</evidence>
<dbReference type="PANTHER" id="PTHR11707">
    <property type="entry name" value="L-ASPARAGINASE"/>
    <property type="match status" value="1"/>
</dbReference>
<evidence type="ECO:0000313" key="7">
    <source>
        <dbReference type="Proteomes" id="UP001595755"/>
    </source>
</evidence>
<dbReference type="SMART" id="SM00870">
    <property type="entry name" value="Asparaginase"/>
    <property type="match status" value="1"/>
</dbReference>
<feature type="signal peptide" evidence="3">
    <location>
        <begin position="1"/>
        <end position="21"/>
    </location>
</feature>
<dbReference type="PROSITE" id="PS51732">
    <property type="entry name" value="ASN_GLN_ASE_3"/>
    <property type="match status" value="1"/>
</dbReference>
<keyword evidence="7" id="KW-1185">Reference proteome</keyword>
<dbReference type="Proteomes" id="UP001595755">
    <property type="component" value="Unassembled WGS sequence"/>
</dbReference>
<dbReference type="CDD" id="cd08964">
    <property type="entry name" value="L-asparaginase_II"/>
    <property type="match status" value="1"/>
</dbReference>
<dbReference type="InterPro" id="IPR027473">
    <property type="entry name" value="L-asparaginase_C"/>
</dbReference>
<dbReference type="InterPro" id="IPR036152">
    <property type="entry name" value="Asp/glu_Ase-like_sf"/>
</dbReference>
<dbReference type="InterPro" id="IPR006034">
    <property type="entry name" value="Asparaginase/glutaminase-like"/>
</dbReference>
<dbReference type="InterPro" id="IPR040919">
    <property type="entry name" value="Asparaginase_C"/>
</dbReference>
<evidence type="ECO:0000259" key="4">
    <source>
        <dbReference type="Pfam" id="PF00710"/>
    </source>
</evidence>
<evidence type="ECO:0000259" key="5">
    <source>
        <dbReference type="Pfam" id="PF17763"/>
    </source>
</evidence>
<comment type="caution">
    <text evidence="6">The sequence shown here is derived from an EMBL/GenBank/DDBJ whole genome shotgun (WGS) entry which is preliminary data.</text>
</comment>
<dbReference type="SUPFAM" id="SSF53774">
    <property type="entry name" value="Glutaminase/Asparaginase"/>
    <property type="match status" value="1"/>
</dbReference>
<dbReference type="Pfam" id="PF00710">
    <property type="entry name" value="Asparaginase"/>
    <property type="match status" value="1"/>
</dbReference>
<dbReference type="PANTHER" id="PTHR11707:SF28">
    <property type="entry name" value="60 KDA LYSOPHOSPHOLIPASE"/>
    <property type="match status" value="1"/>
</dbReference>
<evidence type="ECO:0000313" key="6">
    <source>
        <dbReference type="EMBL" id="MFC4306971.1"/>
    </source>
</evidence>
<feature type="chain" id="PRO_5045731075" evidence="3">
    <location>
        <begin position="22"/>
        <end position="380"/>
    </location>
</feature>
<dbReference type="Gene3D" id="3.40.50.1170">
    <property type="entry name" value="L-asparaginase, N-terminal domain"/>
    <property type="match status" value="1"/>
</dbReference>
<dbReference type="SFLD" id="SFLDS00057">
    <property type="entry name" value="Glutaminase/Asparaginase"/>
    <property type="match status" value="1"/>
</dbReference>
<protein>
    <submittedName>
        <fullName evidence="6">Asparaginase</fullName>
    </submittedName>
</protein>
<dbReference type="Gene3D" id="3.40.50.40">
    <property type="match status" value="1"/>
</dbReference>
<feature type="domain" description="L-asparaginase N-terminal" evidence="4">
    <location>
        <begin position="40"/>
        <end position="232"/>
    </location>
</feature>
<evidence type="ECO:0000256" key="1">
    <source>
        <dbReference type="ARBA" id="ARBA00010518"/>
    </source>
</evidence>
<dbReference type="PIRSF" id="PIRSF001220">
    <property type="entry name" value="L-ASNase_gatD"/>
    <property type="match status" value="1"/>
</dbReference>
<comment type="similarity">
    <text evidence="1">Belongs to the asparaginase 1 family.</text>
</comment>
<sequence>MVKKRLLGVMLAALVVITSSFQLPYFSQEAKAASVKKLPNITIVGMGGTITSTALGRDLFQSYGPDKVSIQEILDRLKPEISAIANVKVEELYNISSAQTTSEHLYNLSLAIDKQLADKNVDAVIVNAGTNIMEELAYWTDLTVQSQKPVIFTGSMRQSNTFSFDGEANLFNAIRLAASGETTCYGTVLLMNDEFFAAREVTKTDALRLDTFDGGRYGALGTVDENRIRSVRAPARVMACGKEAWKTPFDLSKIKPADLAKVEIVYSYTEASGVPIKALADAGIDGIVTAGHGAGGISTEQAAARKEAIDKGVVFVSATRAGSGAVYDTGAPGIIGAADLLPQKARILLQLGLTFSDDPEKVRTWFKSIGVPEFNMAQYR</sequence>
<proteinExistence type="inferred from homology"/>
<dbReference type="Pfam" id="PF17763">
    <property type="entry name" value="Asparaginase_C"/>
    <property type="match status" value="1"/>
</dbReference>
<reference evidence="7" key="1">
    <citation type="journal article" date="2019" name="Int. J. Syst. Evol. Microbiol.">
        <title>The Global Catalogue of Microorganisms (GCM) 10K type strain sequencing project: providing services to taxonomists for standard genome sequencing and annotation.</title>
        <authorList>
            <consortium name="The Broad Institute Genomics Platform"/>
            <consortium name="The Broad Institute Genome Sequencing Center for Infectious Disease"/>
            <person name="Wu L."/>
            <person name="Ma J."/>
        </authorList>
    </citation>
    <scope>NUCLEOTIDE SEQUENCE [LARGE SCALE GENOMIC DNA]</scope>
    <source>
        <strain evidence="7">CGMCC 4.1641</strain>
    </source>
</reference>
<dbReference type="InterPro" id="IPR037152">
    <property type="entry name" value="L-asparaginase_N_sf"/>
</dbReference>
<dbReference type="PRINTS" id="PR00139">
    <property type="entry name" value="ASNGLNASE"/>
</dbReference>
<evidence type="ECO:0000256" key="2">
    <source>
        <dbReference type="ARBA" id="ARBA00022801"/>
    </source>
</evidence>
<organism evidence="6 7">
    <name type="scientific">Cohnella boryungensis</name>
    <dbReference type="NCBI Taxonomy" id="768479"/>
    <lineage>
        <taxon>Bacteria</taxon>
        <taxon>Bacillati</taxon>
        <taxon>Bacillota</taxon>
        <taxon>Bacilli</taxon>
        <taxon>Bacillales</taxon>
        <taxon>Paenibacillaceae</taxon>
        <taxon>Cohnella</taxon>
    </lineage>
</organism>
<accession>A0ABV8SH92</accession>
<keyword evidence="3" id="KW-0732">Signal</keyword>
<dbReference type="PIRSF" id="PIRSF500176">
    <property type="entry name" value="L_ASNase"/>
    <property type="match status" value="1"/>
</dbReference>
<feature type="domain" description="Asparaginase/glutaminase C-terminal" evidence="5">
    <location>
        <begin position="261"/>
        <end position="366"/>
    </location>
</feature>
<keyword evidence="2" id="KW-0378">Hydrolase</keyword>
<gene>
    <name evidence="6" type="ORF">ACFO1S_26470</name>
</gene>
<dbReference type="InterPro" id="IPR004550">
    <property type="entry name" value="AsnASE_II"/>
</dbReference>
<dbReference type="EMBL" id="JBHSED010000070">
    <property type="protein sequence ID" value="MFC4306971.1"/>
    <property type="molecule type" value="Genomic_DNA"/>
</dbReference>
<dbReference type="InterPro" id="IPR027474">
    <property type="entry name" value="L-asparaginase_N"/>
</dbReference>
<name>A0ABV8SH92_9BACL</name>